<evidence type="ECO:0000259" key="4">
    <source>
        <dbReference type="PROSITE" id="PS50013"/>
    </source>
</evidence>
<organism evidence="5 6">
    <name type="scientific">Frieseomelitta varia</name>
    <dbReference type="NCBI Taxonomy" id="561572"/>
    <lineage>
        <taxon>Eukaryota</taxon>
        <taxon>Metazoa</taxon>
        <taxon>Ecdysozoa</taxon>
        <taxon>Arthropoda</taxon>
        <taxon>Hexapoda</taxon>
        <taxon>Insecta</taxon>
        <taxon>Pterygota</taxon>
        <taxon>Neoptera</taxon>
        <taxon>Endopterygota</taxon>
        <taxon>Hymenoptera</taxon>
        <taxon>Apocrita</taxon>
        <taxon>Aculeata</taxon>
        <taxon>Apoidea</taxon>
        <taxon>Anthophila</taxon>
        <taxon>Apidae</taxon>
        <taxon>Frieseomelitta</taxon>
    </lineage>
</organism>
<dbReference type="InterPro" id="IPR023780">
    <property type="entry name" value="Chromo_domain"/>
</dbReference>
<protein>
    <recommendedName>
        <fullName evidence="4">Chromo domain-containing protein</fullName>
    </recommendedName>
</protein>
<dbReference type="InterPro" id="IPR017984">
    <property type="entry name" value="Chromo_dom_subgr"/>
</dbReference>
<dbReference type="PRINTS" id="PR00504">
    <property type="entry name" value="CHROMODOMAIN"/>
</dbReference>
<dbReference type="GO" id="GO:0005694">
    <property type="term" value="C:chromosome"/>
    <property type="evidence" value="ECO:0007669"/>
    <property type="project" value="UniProtKB-ARBA"/>
</dbReference>
<dbReference type="PANTHER" id="PTHR22812">
    <property type="entry name" value="CHROMOBOX PROTEIN"/>
    <property type="match status" value="1"/>
</dbReference>
<dbReference type="Proteomes" id="UP000655588">
    <property type="component" value="Unassembled WGS sequence"/>
</dbReference>
<proteinExistence type="predicted"/>
<dbReference type="PROSITE" id="PS00598">
    <property type="entry name" value="CHROMO_1"/>
    <property type="match status" value="1"/>
</dbReference>
<feature type="region of interest" description="Disordered" evidence="3">
    <location>
        <begin position="171"/>
        <end position="234"/>
    </location>
</feature>
<dbReference type="InterPro" id="IPR051219">
    <property type="entry name" value="Heterochromatin_chromo-domain"/>
</dbReference>
<accession>A0A833SGD4</accession>
<dbReference type="InterPro" id="IPR000953">
    <property type="entry name" value="Chromo/chromo_shadow_dom"/>
</dbReference>
<reference evidence="5" key="1">
    <citation type="submission" date="2019-11" db="EMBL/GenBank/DDBJ databases">
        <title>The nuclear and mitochondrial genomes of Frieseomelitta varia - a highly eusocial stingless bee (Meliponini) with a permanently sterile worker caste.</title>
        <authorList>
            <person name="Freitas F.C.P."/>
            <person name="Lourenco A.P."/>
            <person name="Nunes F.M.F."/>
            <person name="Paschoal A.R."/>
            <person name="Abreu F.C.P."/>
            <person name="Barbin F.O."/>
            <person name="Bataglia L."/>
            <person name="Cardoso-Junior C.A.M."/>
            <person name="Cervoni M.S."/>
            <person name="Silva S.R."/>
            <person name="Dalarmi F."/>
            <person name="Del Lama M.A."/>
            <person name="Depintor T.S."/>
            <person name="Ferreira K.M."/>
            <person name="Goria P.S."/>
            <person name="Jaskot M.C."/>
            <person name="Lago D.C."/>
            <person name="Luna-Lucena D."/>
            <person name="Moda L.M."/>
            <person name="Nascimento L."/>
            <person name="Pedrino M."/>
            <person name="Rabico F.O."/>
            <person name="Sanches F.C."/>
            <person name="Santos D.E."/>
            <person name="Santos C.G."/>
            <person name="Vieira J."/>
            <person name="Lopes T.F."/>
            <person name="Barchuk A.R."/>
            <person name="Hartfelder K."/>
            <person name="Simoes Z.L.P."/>
            <person name="Bitondi M.M.G."/>
            <person name="Pinheiro D.G."/>
        </authorList>
    </citation>
    <scope>NUCLEOTIDE SEQUENCE</scope>
    <source>
        <strain evidence="5">USP_RPSP 00005682</strain>
        <tissue evidence="5">Whole individual</tissue>
    </source>
</reference>
<keyword evidence="6" id="KW-1185">Reference proteome</keyword>
<dbReference type="Gene3D" id="2.40.50.40">
    <property type="match status" value="2"/>
</dbReference>
<dbReference type="OrthoDB" id="5376140at2759"/>
<feature type="domain" description="Chromo" evidence="4">
    <location>
        <begin position="236"/>
        <end position="295"/>
    </location>
</feature>
<evidence type="ECO:0000256" key="3">
    <source>
        <dbReference type="SAM" id="MobiDB-lite"/>
    </source>
</evidence>
<feature type="compositionally biased region" description="Basic and acidic residues" evidence="3">
    <location>
        <begin position="224"/>
        <end position="234"/>
    </location>
</feature>
<feature type="compositionally biased region" description="Basic and acidic residues" evidence="3">
    <location>
        <begin position="35"/>
        <end position="50"/>
    </location>
</feature>
<feature type="compositionally biased region" description="Basic residues" evidence="3">
    <location>
        <begin position="52"/>
        <end position="63"/>
    </location>
</feature>
<dbReference type="SMART" id="SM00298">
    <property type="entry name" value="CHROMO"/>
    <property type="match status" value="2"/>
</dbReference>
<gene>
    <name evidence="5" type="ORF">E2986_03514</name>
</gene>
<dbReference type="AlphaFoldDB" id="A0A833SGD4"/>
<feature type="compositionally biased region" description="Basic residues" evidence="3">
    <location>
        <begin position="1"/>
        <end position="10"/>
    </location>
</feature>
<dbReference type="Pfam" id="PF00385">
    <property type="entry name" value="Chromo"/>
    <property type="match status" value="2"/>
</dbReference>
<sequence>MRRLSMKTKRSKSETSGSDSEENGVRHLTITDNNDEMKKGKENKNTESQRRGTAKKRQARTRHSQKETAEDSALNSEIEDTQAADTGEENKNVGKAGPSKKLKKEIQKGSALTKQDGNNEKEYEVQKIVGQRTIKGRRQFLVRWKGYDENSDTWEQEKDLNCLELIEEYLAENAENEEDPNSKQLDGSTKTSKNKVTKVDKKSKKPKNNVKKQTENGKQITLSDEEKSGKDDQKEFEVEKIIEVHFKKNKTKEFLIRWKGFTSADDTWEPEENLNCPELIAKFMQKVEKAKTTEARELRANRPHTKRYTLTTHEPGRRLSRRNMDKQRATYHECDE</sequence>
<evidence type="ECO:0000313" key="6">
    <source>
        <dbReference type="Proteomes" id="UP000655588"/>
    </source>
</evidence>
<dbReference type="EMBL" id="WNWW01000228">
    <property type="protein sequence ID" value="KAF3428212.1"/>
    <property type="molecule type" value="Genomic_DNA"/>
</dbReference>
<feature type="region of interest" description="Disordered" evidence="3">
    <location>
        <begin position="1"/>
        <end position="125"/>
    </location>
</feature>
<feature type="domain" description="Chromo" evidence="4">
    <location>
        <begin position="123"/>
        <end position="181"/>
    </location>
</feature>
<dbReference type="SUPFAM" id="SSF54160">
    <property type="entry name" value="Chromo domain-like"/>
    <property type="match status" value="2"/>
</dbReference>
<evidence type="ECO:0000256" key="1">
    <source>
        <dbReference type="ARBA" id="ARBA00004123"/>
    </source>
</evidence>
<keyword evidence="2" id="KW-0539">Nucleus</keyword>
<dbReference type="PROSITE" id="PS50013">
    <property type="entry name" value="CHROMO_2"/>
    <property type="match status" value="2"/>
</dbReference>
<evidence type="ECO:0000256" key="2">
    <source>
        <dbReference type="ARBA" id="ARBA00023242"/>
    </source>
</evidence>
<feature type="compositionally biased region" description="Basic residues" evidence="3">
    <location>
        <begin position="192"/>
        <end position="210"/>
    </location>
</feature>
<name>A0A833SGD4_9HYME</name>
<dbReference type="InterPro" id="IPR016197">
    <property type="entry name" value="Chromo-like_dom_sf"/>
</dbReference>
<evidence type="ECO:0000313" key="5">
    <source>
        <dbReference type="EMBL" id="KAF3428212.1"/>
    </source>
</evidence>
<dbReference type="CDD" id="cd00024">
    <property type="entry name" value="CD_CSD"/>
    <property type="match status" value="2"/>
</dbReference>
<dbReference type="InterPro" id="IPR023779">
    <property type="entry name" value="Chromodomain_CS"/>
</dbReference>
<comment type="subcellular location">
    <subcellularLocation>
        <location evidence="1">Nucleus</location>
    </subcellularLocation>
</comment>
<comment type="caution">
    <text evidence="5">The sequence shown here is derived from an EMBL/GenBank/DDBJ whole genome shotgun (WGS) entry which is preliminary data.</text>
</comment>
<dbReference type="GO" id="GO:0005634">
    <property type="term" value="C:nucleus"/>
    <property type="evidence" value="ECO:0007669"/>
    <property type="project" value="UniProtKB-SubCell"/>
</dbReference>